<comment type="caution">
    <text evidence="1">The sequence shown here is derived from an EMBL/GenBank/DDBJ whole genome shotgun (WGS) entry which is preliminary data.</text>
</comment>
<evidence type="ECO:0000313" key="1">
    <source>
        <dbReference type="EMBL" id="RKG55052.1"/>
    </source>
</evidence>
<dbReference type="EMBL" id="RAXZ01000002">
    <property type="protein sequence ID" value="RKG55052.1"/>
    <property type="molecule type" value="Genomic_DNA"/>
</dbReference>
<protein>
    <recommendedName>
        <fullName evidence="3">Sulfurtransferase complex subunit TusB</fullName>
    </recommendedName>
</protein>
<dbReference type="AlphaFoldDB" id="A0A3A8G7J5"/>
<name>A0A3A8G7J5_9GAMM</name>
<organism evidence="1 2">
    <name type="scientific">Acinetobacter cumulans</name>
    <dbReference type="NCBI Taxonomy" id="2136182"/>
    <lineage>
        <taxon>Bacteria</taxon>
        <taxon>Pseudomonadati</taxon>
        <taxon>Pseudomonadota</taxon>
        <taxon>Gammaproteobacteria</taxon>
        <taxon>Moraxellales</taxon>
        <taxon>Moraxellaceae</taxon>
        <taxon>Acinetobacter</taxon>
    </lineage>
</organism>
<dbReference type="SUPFAM" id="SSF75169">
    <property type="entry name" value="DsrEFH-like"/>
    <property type="match status" value="1"/>
</dbReference>
<gene>
    <name evidence="1" type="ORF">D7V64_01665</name>
</gene>
<reference evidence="1 2" key="1">
    <citation type="submission" date="2018-09" db="EMBL/GenBank/DDBJ databases">
        <title>The draft genome of Acinetobacter spp. strains.</title>
        <authorList>
            <person name="Qin J."/>
            <person name="Feng Y."/>
            <person name="Zong Z."/>
        </authorList>
    </citation>
    <scope>NUCLEOTIDE SEQUENCE [LARGE SCALE GENOMIC DNA]</scope>
    <source>
        <strain evidence="1 2">WCHAc060002</strain>
    </source>
</reference>
<sequence length="94" mass="10295">MNTSTLFLVQSSYANTLSVLEKLQQMATSTDRVVLMGDAVMHVAQPMLANFSCAILDTEKALIPADSALEHLAVLNYAQFATLCLQYTRVVTLK</sequence>
<dbReference type="Gene3D" id="3.40.1260.10">
    <property type="entry name" value="DsrEFH-like"/>
    <property type="match status" value="1"/>
</dbReference>
<proteinExistence type="predicted"/>
<accession>A0A3A8G7J5</accession>
<dbReference type="RefSeq" id="WP_120366643.1">
    <property type="nucleotide sequence ID" value="NZ_RAXZ01000002.1"/>
</dbReference>
<dbReference type="Proteomes" id="UP000281084">
    <property type="component" value="Unassembled WGS sequence"/>
</dbReference>
<dbReference type="InterPro" id="IPR027396">
    <property type="entry name" value="DsrEFH-like"/>
</dbReference>
<evidence type="ECO:0000313" key="2">
    <source>
        <dbReference type="Proteomes" id="UP000281084"/>
    </source>
</evidence>
<evidence type="ECO:0008006" key="3">
    <source>
        <dbReference type="Google" id="ProtNLM"/>
    </source>
</evidence>